<dbReference type="STRING" id="698492.A0A0E9NB99"/>
<organism evidence="1 2">
    <name type="scientific">Saitoella complicata (strain BCRC 22490 / CBS 7301 / JCM 7358 / NBRC 10748 / NRRL Y-17804)</name>
    <dbReference type="NCBI Taxonomy" id="698492"/>
    <lineage>
        <taxon>Eukaryota</taxon>
        <taxon>Fungi</taxon>
        <taxon>Dikarya</taxon>
        <taxon>Ascomycota</taxon>
        <taxon>Taphrinomycotina</taxon>
        <taxon>Taphrinomycotina incertae sedis</taxon>
        <taxon>Saitoella</taxon>
    </lineage>
</organism>
<evidence type="ECO:0000313" key="1">
    <source>
        <dbReference type="EMBL" id="GAO47114.1"/>
    </source>
</evidence>
<dbReference type="AlphaFoldDB" id="A0A0E9NB99"/>
<keyword evidence="2" id="KW-1185">Reference proteome</keyword>
<reference evidence="1 2" key="1">
    <citation type="journal article" date="2011" name="J. Gen. Appl. Microbiol.">
        <title>Draft genome sequencing of the enigmatic yeast Saitoella complicata.</title>
        <authorList>
            <person name="Nishida H."/>
            <person name="Hamamoto M."/>
            <person name="Sugiyama J."/>
        </authorList>
    </citation>
    <scope>NUCLEOTIDE SEQUENCE [LARGE SCALE GENOMIC DNA]</scope>
    <source>
        <strain evidence="1 2">NRRL Y-17804</strain>
    </source>
</reference>
<accession>A0A0E9NB99</accession>
<dbReference type="Proteomes" id="UP000033140">
    <property type="component" value="Unassembled WGS sequence"/>
</dbReference>
<comment type="caution">
    <text evidence="1">The sequence shown here is derived from an EMBL/GenBank/DDBJ whole genome shotgun (WGS) entry which is preliminary data.</text>
</comment>
<dbReference type="EMBL" id="BACD03000007">
    <property type="protein sequence ID" value="GAO47114.1"/>
    <property type="molecule type" value="Genomic_DNA"/>
</dbReference>
<name>A0A0E9NB99_SAICN</name>
<sequence>MSAIVESVECTRTRGIGLPRAHPLETGNKEVNRVHSLSGTISKIACGPFVALAERKTRVMVGSLSRRRCKQPLAVHTIVDKGCQRSLHEGQFYKDRPDPSSFQSSPHSVLQSLTNTSSSTAWLPGCLVPASLSNNYQLHQQLTMKFSVAFIAAAAPFLLSAATAAPTSTTDVAGDVPVVEVETVDVEKRDAKWQPYYGEPIMKREAEADADARWQPYYGEPIMKRDADARWQPYYGEPIMKRDAKWQPYYGEPIMKRDAEADAEADADARWQPYYGEPIMKRDADAEAKWQPYYGEPIMKRDARWQPYYGEPIMKRDADADADADARWQPYYGEPIMKREAEASA</sequence>
<gene>
    <name evidence="1" type="ORF">G7K_1325-t1</name>
</gene>
<proteinExistence type="predicted"/>
<evidence type="ECO:0000313" key="2">
    <source>
        <dbReference type="Proteomes" id="UP000033140"/>
    </source>
</evidence>
<protein>
    <submittedName>
        <fullName evidence="1">Uncharacterized protein</fullName>
    </submittedName>
</protein>
<reference evidence="1 2" key="3">
    <citation type="journal article" date="2015" name="Genome Announc.">
        <title>Draft Genome Sequence of the Archiascomycetous Yeast Saitoella complicata.</title>
        <authorList>
            <person name="Yamauchi K."/>
            <person name="Kondo S."/>
            <person name="Hamamoto M."/>
            <person name="Takahashi Y."/>
            <person name="Ogura Y."/>
            <person name="Hayashi T."/>
            <person name="Nishida H."/>
        </authorList>
    </citation>
    <scope>NUCLEOTIDE SEQUENCE [LARGE SCALE GENOMIC DNA]</scope>
    <source>
        <strain evidence="1 2">NRRL Y-17804</strain>
    </source>
</reference>
<reference evidence="1 2" key="2">
    <citation type="journal article" date="2014" name="J. Gen. Appl. Microbiol.">
        <title>The early diverging ascomycetous budding yeast Saitoella complicata has three histone deacetylases belonging to the Clr6, Hos2, and Rpd3 lineages.</title>
        <authorList>
            <person name="Nishida H."/>
            <person name="Matsumoto T."/>
            <person name="Kondo S."/>
            <person name="Hamamoto M."/>
            <person name="Yoshikawa H."/>
        </authorList>
    </citation>
    <scope>NUCLEOTIDE SEQUENCE [LARGE SCALE GENOMIC DNA]</scope>
    <source>
        <strain evidence="1 2">NRRL Y-17804</strain>
    </source>
</reference>
<dbReference type="OMA" id="PYYGEPI"/>